<evidence type="ECO:0000313" key="3">
    <source>
        <dbReference type="Proteomes" id="UP000203464"/>
    </source>
</evidence>
<feature type="transmembrane region" description="Helical" evidence="1">
    <location>
        <begin position="153"/>
        <end position="173"/>
    </location>
</feature>
<accession>A0A238KTF7</accession>
<feature type="transmembrane region" description="Helical" evidence="1">
    <location>
        <begin position="179"/>
        <end position="203"/>
    </location>
</feature>
<keyword evidence="1" id="KW-1133">Transmembrane helix</keyword>
<organism evidence="2 3">
    <name type="scientific">Octadecabacter ascidiaceicola</name>
    <dbReference type="NCBI Taxonomy" id="1655543"/>
    <lineage>
        <taxon>Bacteria</taxon>
        <taxon>Pseudomonadati</taxon>
        <taxon>Pseudomonadota</taxon>
        <taxon>Alphaproteobacteria</taxon>
        <taxon>Rhodobacterales</taxon>
        <taxon>Roseobacteraceae</taxon>
        <taxon>Octadecabacter</taxon>
    </lineage>
</organism>
<keyword evidence="1" id="KW-0472">Membrane</keyword>
<protein>
    <submittedName>
        <fullName evidence="2">Uncharacterized protein</fullName>
    </submittedName>
</protein>
<evidence type="ECO:0000313" key="2">
    <source>
        <dbReference type="EMBL" id="SMX45336.1"/>
    </source>
</evidence>
<feature type="transmembrane region" description="Helical" evidence="1">
    <location>
        <begin position="276"/>
        <end position="292"/>
    </location>
</feature>
<name>A0A238KTF7_9RHOB</name>
<dbReference type="Proteomes" id="UP000203464">
    <property type="component" value="Unassembled WGS sequence"/>
</dbReference>
<sequence>MSNGIVFVVSFILSATVLVLERAFGLGIDFHPDSVTYLTRSDTVFEMAAANPRMILNHGYYILASFLGQNPNYLVAVNMVLYAFTNALLHSSFRTSAMRVAPETFSRTFYFLLYLLLLFNLYRLHLSVHVLKDTVITFLAVLMFNLGPFRGSILVPLISIFRLFGVAYFILFLKGRPLYFAIFFFGIIAIVGGQVDAISSFLLDWNDKDFNFRQGTEVPTFQALGLVGVVLRMIVWPILMLSGFFLFLAPAVLFVPIALGSFVLQLWGLAVFRRPIFTLSAFGLLALIAALVPGFTTYQRYCLPILTVLPILYLRVRVIKA</sequence>
<feature type="transmembrane region" description="Helical" evidence="1">
    <location>
        <begin position="223"/>
        <end position="239"/>
    </location>
</feature>
<gene>
    <name evidence="2" type="ORF">OCA8868_03289</name>
</gene>
<feature type="transmembrane region" description="Helical" evidence="1">
    <location>
        <begin position="105"/>
        <end position="122"/>
    </location>
</feature>
<keyword evidence="3" id="KW-1185">Reference proteome</keyword>
<reference evidence="3" key="1">
    <citation type="submission" date="2017-05" db="EMBL/GenBank/DDBJ databases">
        <authorList>
            <person name="Rodrigo-Torres L."/>
            <person name="Arahal R. D."/>
            <person name="Lucena T."/>
        </authorList>
    </citation>
    <scope>NUCLEOTIDE SEQUENCE [LARGE SCALE GENOMIC DNA]</scope>
    <source>
        <strain evidence="3">CECT 8868</strain>
    </source>
</reference>
<keyword evidence="1" id="KW-0812">Transmembrane</keyword>
<evidence type="ECO:0000256" key="1">
    <source>
        <dbReference type="SAM" id="Phobius"/>
    </source>
</evidence>
<feature type="transmembrane region" description="Helical" evidence="1">
    <location>
        <begin position="73"/>
        <end position="93"/>
    </location>
</feature>
<dbReference type="EMBL" id="FXYD01000007">
    <property type="protein sequence ID" value="SMX45336.1"/>
    <property type="molecule type" value="Genomic_DNA"/>
</dbReference>
<dbReference type="AlphaFoldDB" id="A0A238KTF7"/>
<proteinExistence type="predicted"/>
<feature type="transmembrane region" description="Helical" evidence="1">
    <location>
        <begin position="245"/>
        <end position="264"/>
    </location>
</feature>
<dbReference type="RefSeq" id="WP_093997625.1">
    <property type="nucleotide sequence ID" value="NZ_FXYD01000007.1"/>
</dbReference>